<feature type="region of interest" description="Disordered" evidence="1">
    <location>
        <begin position="1"/>
        <end position="43"/>
    </location>
</feature>
<sequence>MRKSATDRSHYPLFRGSRFNRSGPEQDFDEESDERNTHNVDRESLHTLIYSGKRKNEHCQEEDFAVVSYAKNFRKY</sequence>
<protein>
    <submittedName>
        <fullName evidence="2">Unannotated protein</fullName>
    </submittedName>
</protein>
<organism evidence="2">
    <name type="scientific">freshwater metagenome</name>
    <dbReference type="NCBI Taxonomy" id="449393"/>
    <lineage>
        <taxon>unclassified sequences</taxon>
        <taxon>metagenomes</taxon>
        <taxon>ecological metagenomes</taxon>
    </lineage>
</organism>
<feature type="compositionally biased region" description="Basic and acidic residues" evidence="1">
    <location>
        <begin position="1"/>
        <end position="10"/>
    </location>
</feature>
<evidence type="ECO:0000313" key="2">
    <source>
        <dbReference type="EMBL" id="CAB4681652.1"/>
    </source>
</evidence>
<dbReference type="EMBL" id="CAEZXB010000026">
    <property type="protein sequence ID" value="CAB4681652.1"/>
    <property type="molecule type" value="Genomic_DNA"/>
</dbReference>
<gene>
    <name evidence="2" type="ORF">UFOPK2342_01205</name>
</gene>
<feature type="compositionally biased region" description="Basic and acidic residues" evidence="1">
    <location>
        <begin position="34"/>
        <end position="43"/>
    </location>
</feature>
<dbReference type="AlphaFoldDB" id="A0A6J6N667"/>
<name>A0A6J6N667_9ZZZZ</name>
<reference evidence="2" key="1">
    <citation type="submission" date="2020-05" db="EMBL/GenBank/DDBJ databases">
        <authorList>
            <person name="Chiriac C."/>
            <person name="Salcher M."/>
            <person name="Ghai R."/>
            <person name="Kavagutti S V."/>
        </authorList>
    </citation>
    <scope>NUCLEOTIDE SEQUENCE</scope>
</reference>
<proteinExistence type="predicted"/>
<evidence type="ECO:0000256" key="1">
    <source>
        <dbReference type="SAM" id="MobiDB-lite"/>
    </source>
</evidence>
<accession>A0A6J6N667</accession>